<feature type="chain" id="PRO_5005732855" description="Carboxylic ester hydrolase" evidence="3">
    <location>
        <begin position="24"/>
        <end position="519"/>
    </location>
</feature>
<keyword evidence="2 3" id="KW-0378">Hydrolase</keyword>
<accession>A0A0N0ZS10</accession>
<evidence type="ECO:0000256" key="2">
    <source>
        <dbReference type="ARBA" id="ARBA00022801"/>
    </source>
</evidence>
<dbReference type="EC" id="3.1.1.-" evidence="3"/>
<dbReference type="Gene3D" id="3.40.50.1820">
    <property type="entry name" value="alpha/beta hydrolase"/>
    <property type="match status" value="1"/>
</dbReference>
<dbReference type="PATRIC" id="fig|37636.3.peg.2055"/>
<dbReference type="InterPro" id="IPR002018">
    <property type="entry name" value="CarbesteraseB"/>
</dbReference>
<dbReference type="InterPro" id="IPR029058">
    <property type="entry name" value="AB_hydrolase_fold"/>
</dbReference>
<evidence type="ECO:0000259" key="4">
    <source>
        <dbReference type="Pfam" id="PF00135"/>
    </source>
</evidence>
<evidence type="ECO:0000256" key="3">
    <source>
        <dbReference type="RuleBase" id="RU361235"/>
    </source>
</evidence>
<comment type="similarity">
    <text evidence="1 3">Belongs to the type-B carboxylesterase/lipase family.</text>
</comment>
<comment type="caution">
    <text evidence="5">The sequence shown here is derived from an EMBL/GenBank/DDBJ whole genome shotgun (WGS) entry which is preliminary data.</text>
</comment>
<feature type="domain" description="Carboxylesterase type B" evidence="4">
    <location>
        <begin position="27"/>
        <end position="499"/>
    </location>
</feature>
<organism evidence="5 6">
    <name type="scientific">Thermus scotoductus</name>
    <dbReference type="NCBI Taxonomy" id="37636"/>
    <lineage>
        <taxon>Bacteria</taxon>
        <taxon>Thermotogati</taxon>
        <taxon>Deinococcota</taxon>
        <taxon>Deinococci</taxon>
        <taxon>Thermales</taxon>
        <taxon>Thermaceae</taxon>
        <taxon>Thermus</taxon>
    </lineage>
</organism>
<dbReference type="Proteomes" id="UP000053099">
    <property type="component" value="Unassembled WGS sequence"/>
</dbReference>
<dbReference type="GO" id="GO:0016787">
    <property type="term" value="F:hydrolase activity"/>
    <property type="evidence" value="ECO:0007669"/>
    <property type="project" value="UniProtKB-KW"/>
</dbReference>
<dbReference type="ESTHER" id="thess-e8pjk4">
    <property type="family name" value="Carb_B_Bacteria"/>
</dbReference>
<dbReference type="PROSITE" id="PS00122">
    <property type="entry name" value="CARBOXYLESTERASE_B_1"/>
    <property type="match status" value="1"/>
</dbReference>
<gene>
    <name evidence="5" type="ORF">AN926_02170</name>
</gene>
<reference evidence="5 6" key="1">
    <citation type="submission" date="2015-09" db="EMBL/GenBank/DDBJ databases">
        <title>Draft genome sequence of Thermus scotoductus strain K1 isolated from a geothermal spring in Nagorno-Karabakh, Armenia.</title>
        <authorList>
            <person name="Saghatelyan A."/>
            <person name="Poghosyan L."/>
            <person name="Panosyan H."/>
            <person name="Birkeland N.-K."/>
        </authorList>
    </citation>
    <scope>NUCLEOTIDE SEQUENCE [LARGE SCALE GENOMIC DNA]</scope>
    <source>
        <strain evidence="5 6">K1</strain>
    </source>
</reference>
<feature type="signal peptide" evidence="3">
    <location>
        <begin position="1"/>
        <end position="23"/>
    </location>
</feature>
<dbReference type="SUPFAM" id="SSF53474">
    <property type="entry name" value="alpha/beta-Hydrolases"/>
    <property type="match status" value="1"/>
</dbReference>
<protein>
    <recommendedName>
        <fullName evidence="3">Carboxylic ester hydrolase</fullName>
        <ecNumber evidence="3">3.1.1.-</ecNumber>
    </recommendedName>
</protein>
<dbReference type="AlphaFoldDB" id="A0A0N0ZS10"/>
<name>A0A0N0ZS10_THESC</name>
<keyword evidence="3" id="KW-0732">Signal</keyword>
<dbReference type="InterPro" id="IPR019826">
    <property type="entry name" value="Carboxylesterase_B_AS"/>
</dbReference>
<evidence type="ECO:0000313" key="5">
    <source>
        <dbReference type="EMBL" id="KPD32681.1"/>
    </source>
</evidence>
<dbReference type="InterPro" id="IPR050309">
    <property type="entry name" value="Type-B_Carboxylest/Lipase"/>
</dbReference>
<dbReference type="Pfam" id="PF00135">
    <property type="entry name" value="COesterase"/>
    <property type="match status" value="1"/>
</dbReference>
<dbReference type="EMBL" id="LJJR01000005">
    <property type="protein sequence ID" value="KPD32681.1"/>
    <property type="molecule type" value="Genomic_DNA"/>
</dbReference>
<proteinExistence type="inferred from homology"/>
<evidence type="ECO:0000256" key="1">
    <source>
        <dbReference type="ARBA" id="ARBA00005964"/>
    </source>
</evidence>
<sequence length="519" mass="56561">MRPSTFLRPGAVALTLTLGLALAQGIAVQTPLGPALGQIEKGAIAFYGLPYAQANRFEAPRPVAAWPSGVGKERVACPQTLGTPARLGGYLPPQREECLVVNLFLPLELPPPEGFPVMVYLHGGGFTSGSAAEPIYEGHRLAQEGVVVVSVDYRLGPLGFLALPALAKEDRKAVGNYGLLDLVEALRFVQRYIRYFGGNPQNVTLFGESAGGMLVCTLLATPEAQGLFHRAILQSGGCHQVHPLEKDFPFGERWARNLGCSPEDLACLRHLPLSRLFPSQEPKAPPDITSSALGFPNSPFKPHLGALLPDSPLQALGQGKARGIPLLVGANLEELTFPGLAWLLGPGTWEEFSGRLAAQGIPPKEREALTKAYQKRFSDPRKAWGEVQTDLQLLCPSLKAARLQAPFAPTYAYLFTFRVPGWEGLGAFHGLELAPLFGNFEEMPFLPLFLSAEAREKAEALGKRMRRYWVSFAREGEPRGWPRWPTYEEGYLLRLDEPPGLLPDSYEERCGALEALGLL</sequence>
<evidence type="ECO:0000313" key="6">
    <source>
        <dbReference type="Proteomes" id="UP000053099"/>
    </source>
</evidence>
<dbReference type="PANTHER" id="PTHR11559">
    <property type="entry name" value="CARBOXYLESTERASE"/>
    <property type="match status" value="1"/>
</dbReference>